<comment type="caution">
    <text evidence="2">The sequence shown here is derived from an EMBL/GenBank/DDBJ whole genome shotgun (WGS) entry which is preliminary data.</text>
</comment>
<reference evidence="2 3" key="1">
    <citation type="submission" date="2020-02" db="EMBL/GenBank/DDBJ databases">
        <title>Acidophilic actinobacteria isolated from forest soil.</title>
        <authorList>
            <person name="Golinska P."/>
        </authorList>
    </citation>
    <scope>NUCLEOTIDE SEQUENCE [LARGE SCALE GENOMIC DNA]</scope>
    <source>
        <strain evidence="2 3">NL8</strain>
    </source>
</reference>
<evidence type="ECO:0000313" key="2">
    <source>
        <dbReference type="EMBL" id="MBS2547471.1"/>
    </source>
</evidence>
<proteinExistence type="predicted"/>
<dbReference type="EMBL" id="JAAFYZ010000029">
    <property type="protein sequence ID" value="MBS2547471.1"/>
    <property type="molecule type" value="Genomic_DNA"/>
</dbReference>
<organism evidence="2 3">
    <name type="scientific">Catenulispora pinistramenti</name>
    <dbReference type="NCBI Taxonomy" id="2705254"/>
    <lineage>
        <taxon>Bacteria</taxon>
        <taxon>Bacillati</taxon>
        <taxon>Actinomycetota</taxon>
        <taxon>Actinomycetes</taxon>
        <taxon>Catenulisporales</taxon>
        <taxon>Catenulisporaceae</taxon>
        <taxon>Catenulispora</taxon>
    </lineage>
</organism>
<accession>A0ABS5KN43</accession>
<sequence>MGARTPLRAPARRGAFVAACTAVLAFVFATTASAAELGIDMQVQQQDEWCWAASGDTIATFLGHGTDQNSFCDLAIGQDTSQQCPNQAGELAWDQTAYQALGISPGVESGAVGFDQIVSDIDAGHPLQTGISWTAGGGHSEVIYGYDSGSQTISFGDPWPDDQRMNQMDYNSYVSNDQFTWDDTLSQIGA</sequence>
<dbReference type="RefSeq" id="WP_212009058.1">
    <property type="nucleotide sequence ID" value="NZ_JAAFYZ010000029.1"/>
</dbReference>
<dbReference type="Proteomes" id="UP000730482">
    <property type="component" value="Unassembled WGS sequence"/>
</dbReference>
<feature type="signal peptide" evidence="1">
    <location>
        <begin position="1"/>
        <end position="34"/>
    </location>
</feature>
<keyword evidence="3" id="KW-1185">Reference proteome</keyword>
<dbReference type="Gene3D" id="3.90.70.10">
    <property type="entry name" value="Cysteine proteinases"/>
    <property type="match status" value="1"/>
</dbReference>
<evidence type="ECO:0000313" key="3">
    <source>
        <dbReference type="Proteomes" id="UP000730482"/>
    </source>
</evidence>
<name>A0ABS5KN43_9ACTN</name>
<feature type="chain" id="PRO_5045521372" evidence="1">
    <location>
        <begin position="35"/>
        <end position="190"/>
    </location>
</feature>
<dbReference type="InterPro" id="IPR022118">
    <property type="entry name" value="Peptidase_C70_AvrRpt2"/>
</dbReference>
<keyword evidence="1" id="KW-0732">Signal</keyword>
<dbReference type="Pfam" id="PF12385">
    <property type="entry name" value="Peptidase_C70"/>
    <property type="match status" value="1"/>
</dbReference>
<gene>
    <name evidence="2" type="ORF">KGQ19_11365</name>
</gene>
<evidence type="ECO:0000256" key="1">
    <source>
        <dbReference type="SAM" id="SignalP"/>
    </source>
</evidence>
<protein>
    <submittedName>
        <fullName evidence="2">C39 family peptidase</fullName>
    </submittedName>
</protein>